<dbReference type="KEGG" id="slp:Slip_2011"/>
<evidence type="ECO:0000259" key="1">
    <source>
        <dbReference type="Pfam" id="PF08401"/>
    </source>
</evidence>
<accession>D7CPY0</accession>
<sequence>MASVYEIVTDKIIQELEKGVIPWKQPWAGKPFPVNWETQRPYRGVNLLLLPPGGEYATFKKITEAGGRVKKGARSYTVVFWKLLDVEEEGTDGETETKTVPYLRYYRVFEVNTQVEGLRSKQGIGQYNHETKPTAEDIVARMPNSPEIEHFPGSAGYSLKRDAIRIPRLSDFETVEEYYQTLFHELVHSTAHPGRLNRKVGPKGSREYAKEELVAEIGASFLMAEAGLEIPLTNTAGYIDYWLGVLRRDKRLIVEAAGAAQRAVDYILNRQDEILPAKHIA</sequence>
<name>D7CPY0_SYNLT</name>
<feature type="domain" description="N-terminal" evidence="1">
    <location>
        <begin position="3"/>
        <end position="109"/>
    </location>
</feature>
<organism evidence="3 4">
    <name type="scientific">Syntrophothermus lipocalidus (strain DSM 12680 / TGB-C1)</name>
    <dbReference type="NCBI Taxonomy" id="643648"/>
    <lineage>
        <taxon>Bacteria</taxon>
        <taxon>Bacillati</taxon>
        <taxon>Bacillota</taxon>
        <taxon>Clostridia</taxon>
        <taxon>Eubacteriales</taxon>
        <taxon>Syntrophomonadaceae</taxon>
        <taxon>Syntrophothermus</taxon>
    </lineage>
</organism>
<dbReference type="Pfam" id="PF08401">
    <property type="entry name" value="ArdcN"/>
    <property type="match status" value="1"/>
</dbReference>
<reference evidence="4" key="1">
    <citation type="journal article" date="2010" name="Stand. Genomic Sci.">
        <title>Complete genome sequence of Syntrophothermus lipocalidus type strain (TGB-C1T).</title>
        <authorList>
            <consortium name="US DOE Joint Genome Institute (JGI-PGF)"/>
            <person name="Djao O."/>
            <person name="Zhang X."/>
            <person name="Lucas S."/>
            <person name="Lapidus A."/>
            <person name="Glavina Del Rio T."/>
            <person name="Nolan M."/>
            <person name="Tice H."/>
            <person name="Cheng J."/>
            <person name="Han C."/>
            <person name="Tapia R."/>
            <person name="Goodwin L."/>
            <person name="Pitluck S."/>
            <person name="Liolios K."/>
            <person name="Ivanova N."/>
            <person name="Mavromatis K."/>
            <person name="Mikhailova N."/>
            <person name="Ovchinnikova G."/>
            <person name="Pati A."/>
            <person name="Brambilla E."/>
            <person name="Chen A."/>
            <person name="Palaniappan K."/>
            <person name="Land M."/>
            <person name="Hauser L."/>
            <person name="Chang Y."/>
            <person name="Jeffries C."/>
            <person name="Rohde M."/>
            <person name="Sikorski J."/>
            <person name="Spring S."/>
            <person name="Goker M."/>
            <person name="Detter J."/>
            <person name="Woyke T."/>
            <person name="Bristow J."/>
            <person name="Eisen J."/>
            <person name="Markowitz V."/>
            <person name="Hugenholtz P."/>
            <person name="Kyrpides N."/>
            <person name="Klenk H."/>
        </authorList>
    </citation>
    <scope>NUCLEOTIDE SEQUENCE [LARGE SCALE GENOMIC DNA]</scope>
    <source>
        <strain evidence="4">DSM 12680 / TGB-C1</strain>
    </source>
</reference>
<dbReference type="OrthoDB" id="9792687at2"/>
<evidence type="ECO:0008006" key="5">
    <source>
        <dbReference type="Google" id="ProtNLM"/>
    </source>
</evidence>
<proteinExistence type="predicted"/>
<dbReference type="HOGENOM" id="CLU_041111_0_2_9"/>
<dbReference type="InterPro" id="IPR017113">
    <property type="entry name" value="Antirestriction_ArdC"/>
</dbReference>
<reference evidence="3 4" key="2">
    <citation type="journal article" date="2010" name="Stand. Genomic Sci.">
        <title>Complete genome sequence of Syntrophothermus lipocalidus type strain (TGB-C1).</title>
        <authorList>
            <person name="Djao O.D."/>
            <person name="Zhang X."/>
            <person name="Lucas S."/>
            <person name="Lapidus A."/>
            <person name="Del Rio T.G."/>
            <person name="Nolan M."/>
            <person name="Tice H."/>
            <person name="Cheng J.F."/>
            <person name="Han C."/>
            <person name="Tapia R."/>
            <person name="Goodwin L."/>
            <person name="Pitluck S."/>
            <person name="Liolios K."/>
            <person name="Ivanova N."/>
            <person name="Mavromatis K."/>
            <person name="Mikhailova N."/>
            <person name="Ovchinnikova G."/>
            <person name="Pati A."/>
            <person name="Brambilla E."/>
            <person name="Chen A."/>
            <person name="Palaniappan K."/>
            <person name="Land M."/>
            <person name="Hauser L."/>
            <person name="Chang Y.J."/>
            <person name="Jeffries C.D."/>
            <person name="Rohde M."/>
            <person name="Sikorski J."/>
            <person name="Spring S."/>
            <person name="Goker M."/>
            <person name="Detter J.C."/>
            <person name="Woyke T."/>
            <person name="Bristow J."/>
            <person name="Eisen J.A."/>
            <person name="Markowitz V."/>
            <person name="Hugenholtz P."/>
            <person name="Kyrpides N.C."/>
            <person name="Klenk H.P."/>
        </authorList>
    </citation>
    <scope>NUCLEOTIDE SEQUENCE [LARGE SCALE GENOMIC DNA]</scope>
    <source>
        <strain evidence="4">DSM 12680 / TGB-C1</strain>
    </source>
</reference>
<dbReference type="InterPro" id="IPR041459">
    <property type="entry name" value="MPTase-PolyVal"/>
</dbReference>
<dbReference type="EMBL" id="CP002048">
    <property type="protein sequence ID" value="ADI02758.1"/>
    <property type="molecule type" value="Genomic_DNA"/>
</dbReference>
<dbReference type="STRING" id="643648.Slip_2011"/>
<protein>
    <recommendedName>
        <fullName evidence="5">Antirestriction protein</fullName>
    </recommendedName>
</protein>
<dbReference type="Pfam" id="PF18818">
    <property type="entry name" value="MPTase-PolyVal"/>
    <property type="match status" value="1"/>
</dbReference>
<keyword evidence="4" id="KW-1185">Reference proteome</keyword>
<dbReference type="eggNOG" id="COG4227">
    <property type="taxonomic scope" value="Bacteria"/>
</dbReference>
<dbReference type="InterPro" id="IPR013610">
    <property type="entry name" value="ArdC_N"/>
</dbReference>
<feature type="domain" description="Polyvalent protein metallopeptidase" evidence="2">
    <location>
        <begin position="147"/>
        <end position="257"/>
    </location>
</feature>
<evidence type="ECO:0000259" key="2">
    <source>
        <dbReference type="Pfam" id="PF18818"/>
    </source>
</evidence>
<dbReference type="Proteomes" id="UP000000378">
    <property type="component" value="Chromosome"/>
</dbReference>
<evidence type="ECO:0000313" key="4">
    <source>
        <dbReference type="Proteomes" id="UP000000378"/>
    </source>
</evidence>
<dbReference type="PIRSF" id="PIRSF037112">
    <property type="entry name" value="Antirestriction_ArdC"/>
    <property type="match status" value="1"/>
</dbReference>
<dbReference type="RefSeq" id="WP_013176160.1">
    <property type="nucleotide sequence ID" value="NC_014220.1"/>
</dbReference>
<evidence type="ECO:0000313" key="3">
    <source>
        <dbReference type="EMBL" id="ADI02758.1"/>
    </source>
</evidence>
<dbReference type="GO" id="GO:0003697">
    <property type="term" value="F:single-stranded DNA binding"/>
    <property type="evidence" value="ECO:0007669"/>
    <property type="project" value="InterPro"/>
</dbReference>
<dbReference type="AlphaFoldDB" id="D7CPY0"/>
<gene>
    <name evidence="3" type="ordered locus">Slip_2011</name>
</gene>